<reference evidence="1" key="1">
    <citation type="submission" date="2021-08" db="EMBL/GenBank/DDBJ databases">
        <title>The first chromosome-level gecko genome reveals the dynamic sex chromosomes of Neotropical dwarf geckos (Sphaerodactylidae: Sphaerodactylus).</title>
        <authorList>
            <person name="Pinto B.J."/>
            <person name="Keating S.E."/>
            <person name="Gamble T."/>
        </authorList>
    </citation>
    <scope>NUCLEOTIDE SEQUENCE</scope>
    <source>
        <strain evidence="1">TG3544</strain>
    </source>
</reference>
<keyword evidence="2" id="KW-1185">Reference proteome</keyword>
<organism evidence="1 2">
    <name type="scientific">Sphaerodactylus townsendi</name>
    <dbReference type="NCBI Taxonomy" id="933632"/>
    <lineage>
        <taxon>Eukaryota</taxon>
        <taxon>Metazoa</taxon>
        <taxon>Chordata</taxon>
        <taxon>Craniata</taxon>
        <taxon>Vertebrata</taxon>
        <taxon>Euteleostomi</taxon>
        <taxon>Lepidosauria</taxon>
        <taxon>Squamata</taxon>
        <taxon>Bifurcata</taxon>
        <taxon>Gekkota</taxon>
        <taxon>Sphaerodactylidae</taxon>
        <taxon>Sphaerodactylus</taxon>
    </lineage>
</organism>
<evidence type="ECO:0000313" key="2">
    <source>
        <dbReference type="Proteomes" id="UP000827872"/>
    </source>
</evidence>
<dbReference type="Proteomes" id="UP000827872">
    <property type="component" value="Linkage Group LG13"/>
</dbReference>
<name>A0ACB8FXZ3_9SAUR</name>
<evidence type="ECO:0000313" key="1">
    <source>
        <dbReference type="EMBL" id="KAH8012056.1"/>
    </source>
</evidence>
<comment type="caution">
    <text evidence="1">The sequence shown here is derived from an EMBL/GenBank/DDBJ whole genome shotgun (WGS) entry which is preliminary data.</text>
</comment>
<gene>
    <name evidence="1" type="ORF">K3G42_013866</name>
</gene>
<proteinExistence type="predicted"/>
<protein>
    <submittedName>
        <fullName evidence="1">Uncharacterized protein</fullName>
    </submittedName>
</protein>
<accession>A0ACB8FXZ3</accession>
<dbReference type="EMBL" id="CM037626">
    <property type="protein sequence ID" value="KAH8012056.1"/>
    <property type="molecule type" value="Genomic_DNA"/>
</dbReference>
<sequence>MSAVVQELYAELPVALSAELTALSDPKIVLDVQAEASAFVLTCSSDLPSEHQRNYGLKICSQNSDERLDCTGKISCSGQMELISEEPAVNGALVEDAEVQNKCLLKKESLCKNLRESAKVAENTKDVAEYGLVRYSQTPQENGCSKWEQSQLNQEEGEFVSVSSFAEIADFVQNLEENPANMQMTTESLPDSIKEAQGMKADGTRLFRERNTRVGTGVPPERSECSNVDNVMAKVEVSKNSTLFSHKPANVMDNAFSEEHPQKVDTPQEMTAHTVLSATLGTCVLSGSEAGGETSFNQYKDAYPTLNDNLPFQQDTKNLHNNLPIPVSERLVAIDDQLSDMSSEASSVHFKSCLEFGSVLWEDNLKPSEVMCEIQEECPLGKEDSLKSNTSSEAIELLEVWASDINMKIVSPAWSNEDPSADDEQEISIYKEHSYSSVCKESSECQTSNEHLEDYIRPVLSETDSTQKEMDQLCAFLNDRCMAIEMEENRSFLMEASNIVCKQETSGGLQNSSIVNINSIPTYHDSLGDDTKLCQGFLLKIESNSDTRKGVLSNASATHLHATNSTFIIGTNLGTHEEDHKRIQLSDEHSFTQQSDATFSSTEFLDSLPGEELLGLCAKLQPSSTDCRLHHRRKLPSTNQKCSSCILTRVPSKLNDATANTKEGEGLEMSCASVPLRTAGPPKEPDVKECDCPPDESSWDHLHSACYVGVSGTGLSQADSLEFHLEDENQRANDGGGVNAEEILNADISSCSLETNLEQELIKASLEINDRMEMMKSVKANKISFGNSRNEKSAGGRDLNKTVRPLKFHSFKKGQGHKELENYKVHLYSSSSDDFSLKRDLISDHIDYTKQQEHPILNKNPGSLQMRVQALACQDYHLHSLDPFKQKNVIPKEIRVLACQQHDLVISKRQKGDNTIQTVNHSLEEPVIFSQDELVCPKRDQDTTLQIHPVLLTKNGGRETFQSCMRGNSSWYKKGSELISNPLKGRLIKLNNTGILLECLGLVSELLKSNRFIQKWGRQRTTGFCSVLRSVRRRSLEMRNRKCFLKVSGKPRLLPNHRSLLLKSLMFTTAGGQRTMEGVYSKLFKDSFTYISLGMQPAQNSVSCLPQKDEPSTSLTLNVFDSSVAAVSLERRADDYIHLVFPEDSKSCCSVKGVVYVGCLPGSKEILVSTMHSMPGVKVIGEILSITFSGLELSKKIKQSSDNNQGQRSIITEETKIPIHLLSKDSSTALLDVLLVGKEEIIIPFNSEIYTRPSFSHPLECISELSLNEGHPHAKDPFKPAIVKQQVLQLKDVFSSIILGTVSSTMPCPSLSVSMFEALAKWLSSQEKNLQTTEKQARDQRKALDYLVNISSEIPAYKTIPERGNSPTFMKNTTEEEMEQSLAECTTFSDAGSQQWGPKDKGEAENLFRQRSIRIGYFSASSCNTAVALSAGKPEDSTWTLLVGSIVENNEDKHPCSTLRDSKRPKRSKELIVFDYMEAKDLEARGPSLCFRNQQSTSVDIPVAPILCTWSQVSGFWLGGIQVGNAHKISQSLPLRRKSGNMCKKGCMQAHFKVRRKSSQIKSSAFLKHLLEIVPNNKFKLISSVHLAMKSAATENKAAVMWGPTPTQRANQNSLVNISRVSGHTKDPAVLKRLSALAYNLLVPSTNPQMFKLSMKSKDLFPITEQNSQLRRKKLLKVFSWVNMKLNSPWIKGSKYSTKMFNSQSLALYTVDSRNVSGIEPSNRIPLTSSTPTFPISFHIEMGSSPVWSTLGITSLHSVTNRMASGEPEVCQPSKWTFSSHLSQSSLGEFPVYESPCISAESGIASAPLHAAKDSRRYAVAQRSPGCSMLGLQTVLALSSPGCYRVWTRERNLTSRIPAIQRLTVLQFAQGLKGLKCSSSVSADLFSSLPYLLGRALSIWSQHGPSTCPTEFTLLHSNRCKWQPVTTATTSLGLGNR</sequence>